<gene>
    <name evidence="1" type="primary">B1110C07.29</name>
</gene>
<name>Q5JKS8_ORYSJ</name>
<accession>Q5JKS8</accession>
<sequence length="52" mass="5462">MVLSPFADLSNKTVAQRVGRVLISVPSGADEPTSVVCEFTNAEKSAIINISV</sequence>
<protein>
    <submittedName>
        <fullName evidence="1">Uncharacterized protein</fullName>
    </submittedName>
</protein>
<dbReference type="EMBL" id="AP003902">
    <property type="protein sequence ID" value="BAD87930.1"/>
    <property type="molecule type" value="Genomic_DNA"/>
</dbReference>
<reference evidence="1" key="1">
    <citation type="journal article" date="2002" name="Nature">
        <title>The genome sequence and structure of rice chromosome 1.</title>
        <authorList>
            <person name="Sasaki T."/>
            <person name="Matsumoto T."/>
            <person name="Yamamoto K."/>
            <person name="Sakata K."/>
            <person name="Baba T."/>
            <person name="Katayose Y."/>
            <person name="Wu J."/>
            <person name="Niimura Y."/>
            <person name="Cheng Z."/>
            <person name="Nagamura Y."/>
            <person name="Antonio B.A."/>
            <person name="Kanamori H."/>
            <person name="Hosokawa S."/>
            <person name="Masukawa M."/>
            <person name="Arikawa K."/>
            <person name="Chiden Y."/>
            <person name="Hayashi M."/>
            <person name="Okamoto M."/>
            <person name="Ando T."/>
            <person name="Aoki H."/>
            <person name="Arita K."/>
            <person name="Hamada M."/>
            <person name="Harada C."/>
            <person name="Hijishita S."/>
            <person name="Honda M."/>
            <person name="Ichikawa Y."/>
            <person name="Idonuma A."/>
            <person name="Iijima M."/>
            <person name="Ikeda M."/>
            <person name="Ikeno M."/>
            <person name="Itoh S."/>
            <person name="Itoh T."/>
            <person name="Itoh Y."/>
            <person name="Itoh Y."/>
            <person name="Iwabuchi A."/>
            <person name="Kamiya K."/>
            <person name="Karasawa W."/>
            <person name="Katagiri S."/>
            <person name="Kikuta A."/>
            <person name="Kobayashi N."/>
            <person name="Kono I."/>
            <person name="Machita K."/>
            <person name="Maehara T."/>
            <person name="Mizuno H."/>
            <person name="Mizubayashi T."/>
            <person name="Mukai Y."/>
            <person name="Nagasaki H."/>
            <person name="Nakashima M."/>
            <person name="Nakama Y."/>
            <person name="Nakamichi Y."/>
            <person name="Nakamura M."/>
            <person name="Namiki N."/>
            <person name="Negishi M."/>
            <person name="Ohta I."/>
            <person name="Ono N."/>
            <person name="Saji S."/>
            <person name="Sakai K."/>
            <person name="Shibata M."/>
            <person name="Shimokawa T."/>
            <person name="Shomura A."/>
            <person name="Song J."/>
            <person name="Takazaki Y."/>
            <person name="Terasawa K."/>
            <person name="Tsuji K."/>
            <person name="Waki K."/>
            <person name="Yamagata H."/>
            <person name="Yamane H."/>
            <person name="Yoshiki S."/>
            <person name="Yoshihara R."/>
            <person name="Yukawa K."/>
            <person name="Zhong H."/>
            <person name="Iwama H."/>
            <person name="Endo T."/>
            <person name="Ito H."/>
            <person name="Hahn J.H."/>
            <person name="Kim H.I."/>
            <person name="Eun M.Y."/>
            <person name="Yano M."/>
            <person name="Jiang J."/>
            <person name="Gojobori T."/>
        </authorList>
    </citation>
    <scope>NUCLEOTIDE SEQUENCE [LARGE SCALE GENOMIC DNA]</scope>
</reference>
<dbReference type="Proteomes" id="UP000817658">
    <property type="component" value="Chromosome 1"/>
</dbReference>
<proteinExistence type="predicted"/>
<evidence type="ECO:0000313" key="1">
    <source>
        <dbReference type="EMBL" id="BAD87930.1"/>
    </source>
</evidence>
<dbReference type="AlphaFoldDB" id="Q5JKS8"/>
<organism evidence="1">
    <name type="scientific">Oryza sativa subsp. japonica</name>
    <name type="common">Rice</name>
    <dbReference type="NCBI Taxonomy" id="39947"/>
    <lineage>
        <taxon>Eukaryota</taxon>
        <taxon>Viridiplantae</taxon>
        <taxon>Streptophyta</taxon>
        <taxon>Embryophyta</taxon>
        <taxon>Tracheophyta</taxon>
        <taxon>Spermatophyta</taxon>
        <taxon>Magnoliopsida</taxon>
        <taxon>Liliopsida</taxon>
        <taxon>Poales</taxon>
        <taxon>Poaceae</taxon>
        <taxon>BOP clade</taxon>
        <taxon>Oryzoideae</taxon>
        <taxon>Oryzeae</taxon>
        <taxon>Oryzinae</taxon>
        <taxon>Oryza</taxon>
        <taxon>Oryza sativa</taxon>
    </lineage>
</organism>